<dbReference type="EMBL" id="VDDB01000007">
    <property type="protein sequence ID" value="TNB97152.1"/>
    <property type="molecule type" value="Genomic_DNA"/>
</dbReference>
<evidence type="ECO:0000313" key="2">
    <source>
        <dbReference type="Proteomes" id="UP000306272"/>
    </source>
</evidence>
<sequence length="114" mass="13490">MRTVFFETTIFTASVGRYLTDNEYRELQNYLQCNPATGDVIPRTGGFRKVRWSDARRGKGRRGGLRVIYYWLMNDRQFWMFAIYDKDELENLSAEQEKALKKAIEIELRKRGAP</sequence>
<dbReference type="AlphaFoldDB" id="A0A5C4L0Q8"/>
<proteinExistence type="predicted"/>
<comment type="caution">
    <text evidence="1">The sequence shown here is derived from an EMBL/GenBank/DDBJ whole genome shotgun (WGS) entry which is preliminary data.</text>
</comment>
<name>A0A5C4L0Q8_PSEJE</name>
<accession>A0A5C4L0Q8</accession>
<keyword evidence="2" id="KW-1185">Reference proteome</keyword>
<dbReference type="PIRSF" id="PIRSF039032">
    <property type="entry name" value="HigB-2"/>
    <property type="match status" value="1"/>
</dbReference>
<dbReference type="Proteomes" id="UP000306272">
    <property type="component" value="Unassembled WGS sequence"/>
</dbReference>
<gene>
    <name evidence="1" type="ORF">FHG55_08700</name>
</gene>
<dbReference type="RefSeq" id="WP_139054204.1">
    <property type="nucleotide sequence ID" value="NZ_VDDB01000007.1"/>
</dbReference>
<evidence type="ECO:0000313" key="1">
    <source>
        <dbReference type="EMBL" id="TNB97152.1"/>
    </source>
</evidence>
<protein>
    <submittedName>
        <fullName evidence="1">Toxin</fullName>
    </submittedName>
</protein>
<reference evidence="1" key="1">
    <citation type="submission" date="2019-06" db="EMBL/GenBank/DDBJ databases">
        <title>Pseudomonas-derived Butenolides : (Bio)synthesis of Styrolides.</title>
        <authorList>
            <person name="Klapper M."/>
            <person name="Chowdhury S."/>
            <person name="Stallforth P."/>
        </authorList>
    </citation>
    <scope>NUCLEOTIDE SEQUENCE [LARGE SCALE GENOMIC DNA]</scope>
    <source>
        <strain evidence="1">EC-S101</strain>
    </source>
</reference>
<organism evidence="1 2">
    <name type="scientific">Pseudomonas jessenii</name>
    <dbReference type="NCBI Taxonomy" id="77298"/>
    <lineage>
        <taxon>Bacteria</taxon>
        <taxon>Pseudomonadati</taxon>
        <taxon>Pseudomonadota</taxon>
        <taxon>Gammaproteobacteria</taxon>
        <taxon>Pseudomonadales</taxon>
        <taxon>Pseudomonadaceae</taxon>
        <taxon>Pseudomonas</taxon>
    </lineage>
</organism>
<dbReference type="InterPro" id="IPR009387">
    <property type="entry name" value="HigB-2"/>
</dbReference>